<name>A0ABQ9HT05_9NEOP</name>
<organism evidence="1 2">
    <name type="scientific">Dryococelus australis</name>
    <dbReference type="NCBI Taxonomy" id="614101"/>
    <lineage>
        <taxon>Eukaryota</taxon>
        <taxon>Metazoa</taxon>
        <taxon>Ecdysozoa</taxon>
        <taxon>Arthropoda</taxon>
        <taxon>Hexapoda</taxon>
        <taxon>Insecta</taxon>
        <taxon>Pterygota</taxon>
        <taxon>Neoptera</taxon>
        <taxon>Polyneoptera</taxon>
        <taxon>Phasmatodea</taxon>
        <taxon>Verophasmatodea</taxon>
        <taxon>Anareolatae</taxon>
        <taxon>Phasmatidae</taxon>
        <taxon>Eurycanthinae</taxon>
        <taxon>Dryococelus</taxon>
    </lineage>
</organism>
<proteinExistence type="predicted"/>
<protein>
    <recommendedName>
        <fullName evidence="3">TTF-type domain-containing protein</fullName>
    </recommendedName>
</protein>
<accession>A0ABQ9HT05</accession>
<dbReference type="PANTHER" id="PTHR45749">
    <property type="match status" value="1"/>
</dbReference>
<reference evidence="1 2" key="1">
    <citation type="submission" date="2023-02" db="EMBL/GenBank/DDBJ databases">
        <title>LHISI_Scaffold_Assembly.</title>
        <authorList>
            <person name="Stuart O.P."/>
            <person name="Cleave R."/>
            <person name="Magrath M.J.L."/>
            <person name="Mikheyev A.S."/>
        </authorList>
    </citation>
    <scope>NUCLEOTIDE SEQUENCE [LARGE SCALE GENOMIC DNA]</scope>
    <source>
        <strain evidence="1">Daus_M_001</strain>
        <tissue evidence="1">Leg muscle</tissue>
    </source>
</reference>
<evidence type="ECO:0008006" key="3">
    <source>
        <dbReference type="Google" id="ProtNLM"/>
    </source>
</evidence>
<gene>
    <name evidence="1" type="ORF">PR048_013445</name>
</gene>
<evidence type="ECO:0000313" key="1">
    <source>
        <dbReference type="EMBL" id="KAJ8887230.1"/>
    </source>
</evidence>
<dbReference type="PANTHER" id="PTHR45749:SF37">
    <property type="entry name" value="OS05G0311600 PROTEIN"/>
    <property type="match status" value="1"/>
</dbReference>
<comment type="caution">
    <text evidence="1">The sequence shown here is derived from an EMBL/GenBank/DDBJ whole genome shotgun (WGS) entry which is preliminary data.</text>
</comment>
<keyword evidence="2" id="KW-1185">Reference proteome</keyword>
<evidence type="ECO:0000313" key="2">
    <source>
        <dbReference type="Proteomes" id="UP001159363"/>
    </source>
</evidence>
<sequence>MIVPTNCEPVIHGVNQEEDKKPKQPAINYFPLRVFGMQKQSFYKTWYNLFSWLEYSVSRDAMFCFPCRHFALRGYMDKDIKRHRSYLARLVDILLLTAHQGIAQLGHCENADSQNLVRNKILTDVKSSFYFSVIVYETRDERKTKQFSICVRYILDDKVQEKFLTFSNVRDLSASGLHNMMVENMKEYDI</sequence>
<dbReference type="Proteomes" id="UP001159363">
    <property type="component" value="Chromosome X"/>
</dbReference>
<dbReference type="EMBL" id="JARBHB010000004">
    <property type="protein sequence ID" value="KAJ8887230.1"/>
    <property type="molecule type" value="Genomic_DNA"/>
</dbReference>